<accession>A0A8S0TWQ5</accession>
<protein>
    <submittedName>
        <fullName evidence="2">LEO1 homolog</fullName>
    </submittedName>
</protein>
<evidence type="ECO:0000256" key="1">
    <source>
        <dbReference type="SAM" id="MobiDB-lite"/>
    </source>
</evidence>
<sequence>MLTDEYAIQDPIKEDENRAPIHEEKFFEKEPRPEDMTPDEDANYESEEEHNETYVIMHYLLNPRMMKRMRKLLTTYKEDIQTLNLKDKVNLRERDVMGNYLLDHLSLILSNWACISGLAQSRLLFYSI</sequence>
<dbReference type="AlphaFoldDB" id="A0A8S0TWQ5"/>
<feature type="region of interest" description="Disordered" evidence="1">
    <location>
        <begin position="1"/>
        <end position="49"/>
    </location>
</feature>
<feature type="compositionally biased region" description="Basic and acidic residues" evidence="1">
    <location>
        <begin position="11"/>
        <end position="35"/>
    </location>
</feature>
<dbReference type="Gramene" id="OE9A049925T1">
    <property type="protein sequence ID" value="OE9A049925C1"/>
    <property type="gene ID" value="OE9A049925"/>
</dbReference>
<organism evidence="2 3">
    <name type="scientific">Olea europaea subsp. europaea</name>
    <dbReference type="NCBI Taxonomy" id="158383"/>
    <lineage>
        <taxon>Eukaryota</taxon>
        <taxon>Viridiplantae</taxon>
        <taxon>Streptophyta</taxon>
        <taxon>Embryophyta</taxon>
        <taxon>Tracheophyta</taxon>
        <taxon>Spermatophyta</taxon>
        <taxon>Magnoliopsida</taxon>
        <taxon>eudicotyledons</taxon>
        <taxon>Gunneridae</taxon>
        <taxon>Pentapetalae</taxon>
        <taxon>asterids</taxon>
        <taxon>lamiids</taxon>
        <taxon>Lamiales</taxon>
        <taxon>Oleaceae</taxon>
        <taxon>Oleeae</taxon>
        <taxon>Olea</taxon>
    </lineage>
</organism>
<proteinExistence type="predicted"/>
<dbReference type="Proteomes" id="UP000594638">
    <property type="component" value="Unassembled WGS sequence"/>
</dbReference>
<dbReference type="EMBL" id="CACTIH010007340">
    <property type="protein sequence ID" value="CAA3010350.1"/>
    <property type="molecule type" value="Genomic_DNA"/>
</dbReference>
<name>A0A8S0TWQ5_OLEEU</name>
<reference evidence="2 3" key="1">
    <citation type="submission" date="2019-12" db="EMBL/GenBank/DDBJ databases">
        <authorList>
            <person name="Alioto T."/>
            <person name="Alioto T."/>
            <person name="Gomez Garrido J."/>
        </authorList>
    </citation>
    <scope>NUCLEOTIDE SEQUENCE [LARGE SCALE GENOMIC DNA]</scope>
</reference>
<feature type="compositionally biased region" description="Acidic residues" evidence="1">
    <location>
        <begin position="36"/>
        <end position="49"/>
    </location>
</feature>
<evidence type="ECO:0000313" key="3">
    <source>
        <dbReference type="Proteomes" id="UP000594638"/>
    </source>
</evidence>
<gene>
    <name evidence="2" type="ORF">OLEA9_A049925</name>
</gene>
<evidence type="ECO:0000313" key="2">
    <source>
        <dbReference type="EMBL" id="CAA3010350.1"/>
    </source>
</evidence>
<keyword evidence="3" id="KW-1185">Reference proteome</keyword>
<comment type="caution">
    <text evidence="2">The sequence shown here is derived from an EMBL/GenBank/DDBJ whole genome shotgun (WGS) entry which is preliminary data.</text>
</comment>